<dbReference type="SUPFAM" id="SSF53697">
    <property type="entry name" value="SIS domain"/>
    <property type="match status" value="1"/>
</dbReference>
<evidence type="ECO:0000259" key="1">
    <source>
        <dbReference type="PROSITE" id="PS51464"/>
    </source>
</evidence>
<dbReference type="InterPro" id="IPR035461">
    <property type="entry name" value="GmhA/DiaA"/>
</dbReference>
<accession>A0A8J6TRF6</accession>
<dbReference type="InterPro" id="IPR050099">
    <property type="entry name" value="SIS_GmhA/DiaA_subfam"/>
</dbReference>
<protein>
    <submittedName>
        <fullName evidence="2">SIS domain-containing protein</fullName>
    </submittedName>
</protein>
<dbReference type="InterPro" id="IPR046348">
    <property type="entry name" value="SIS_dom_sf"/>
</dbReference>
<sequence>MKDYLDLIHSYVDKEVEVLKSLDLNKINEALNLLEETMEAEKNIYIFGNGGSAATASHFQNDFNKGVSEYTEKKFRFMCLNDNVATLMAIANDIGYDEVFRFQLKGKLQEGDIVVAISGSGNSKNVLNAVEYARSCGNKIIGLTGYSGGKLLELSDISLHVPVNSMQITEDLHMVFDHLMMSVFYKTMCQIDHLK</sequence>
<dbReference type="InterPro" id="IPR001347">
    <property type="entry name" value="SIS_dom"/>
</dbReference>
<dbReference type="Proteomes" id="UP000632659">
    <property type="component" value="Unassembled WGS sequence"/>
</dbReference>
<comment type="caution">
    <text evidence="2">The sequence shown here is derived from an EMBL/GenBank/DDBJ whole genome shotgun (WGS) entry which is preliminary data.</text>
</comment>
<proteinExistence type="predicted"/>
<keyword evidence="3" id="KW-1185">Reference proteome</keyword>
<dbReference type="PANTHER" id="PTHR30390">
    <property type="entry name" value="SEDOHEPTULOSE 7-PHOSPHATE ISOMERASE / DNAA INITIATOR-ASSOCIATING FACTOR FOR REPLICATION INITIATION"/>
    <property type="match status" value="1"/>
</dbReference>
<dbReference type="CDD" id="cd05006">
    <property type="entry name" value="SIS_GmhA"/>
    <property type="match status" value="1"/>
</dbReference>
<organism evidence="2 3">
    <name type="scientific">Massiliimalia timonensis</name>
    <dbReference type="NCBI Taxonomy" id="1987501"/>
    <lineage>
        <taxon>Bacteria</taxon>
        <taxon>Bacillati</taxon>
        <taxon>Bacillota</taxon>
        <taxon>Clostridia</taxon>
        <taxon>Eubacteriales</taxon>
        <taxon>Oscillospiraceae</taxon>
        <taxon>Massiliimalia</taxon>
    </lineage>
</organism>
<dbReference type="EMBL" id="JACRTL010000002">
    <property type="protein sequence ID" value="MBC8610691.1"/>
    <property type="molecule type" value="Genomic_DNA"/>
</dbReference>
<gene>
    <name evidence="2" type="ORF">H8702_06075</name>
</gene>
<dbReference type="GO" id="GO:0097367">
    <property type="term" value="F:carbohydrate derivative binding"/>
    <property type="evidence" value="ECO:0007669"/>
    <property type="project" value="InterPro"/>
</dbReference>
<dbReference type="PROSITE" id="PS51464">
    <property type="entry name" value="SIS"/>
    <property type="match status" value="1"/>
</dbReference>
<dbReference type="PANTHER" id="PTHR30390:SF8">
    <property type="entry name" value="SUGAR ISOMERASE (SIS)"/>
    <property type="match status" value="1"/>
</dbReference>
<dbReference type="RefSeq" id="WP_093989309.1">
    <property type="nucleotide sequence ID" value="NZ_FYDD01000004.1"/>
</dbReference>
<dbReference type="OrthoDB" id="9781311at2"/>
<dbReference type="Gene3D" id="3.40.50.10490">
    <property type="entry name" value="Glucose-6-phosphate isomerase like protein, domain 1"/>
    <property type="match status" value="1"/>
</dbReference>
<evidence type="ECO:0000313" key="2">
    <source>
        <dbReference type="EMBL" id="MBC8610691.1"/>
    </source>
</evidence>
<dbReference type="Pfam" id="PF13580">
    <property type="entry name" value="SIS_2"/>
    <property type="match status" value="1"/>
</dbReference>
<dbReference type="GO" id="GO:1901135">
    <property type="term" value="P:carbohydrate derivative metabolic process"/>
    <property type="evidence" value="ECO:0007669"/>
    <property type="project" value="InterPro"/>
</dbReference>
<dbReference type="AlphaFoldDB" id="A0A8J6TRF6"/>
<evidence type="ECO:0000313" key="3">
    <source>
        <dbReference type="Proteomes" id="UP000632659"/>
    </source>
</evidence>
<name>A0A8J6TRF6_9FIRM</name>
<feature type="domain" description="SIS" evidence="1">
    <location>
        <begin position="34"/>
        <end position="194"/>
    </location>
</feature>
<reference evidence="2" key="1">
    <citation type="submission" date="2020-08" db="EMBL/GenBank/DDBJ databases">
        <title>Genome public.</title>
        <authorList>
            <person name="Liu C."/>
            <person name="Sun Q."/>
        </authorList>
    </citation>
    <scope>NUCLEOTIDE SEQUENCE</scope>
    <source>
        <strain evidence="2">NSJ-15</strain>
    </source>
</reference>